<proteinExistence type="predicted"/>
<gene>
    <name evidence="1" type="ORF">B0H41_000495</name>
</gene>
<dbReference type="AlphaFoldDB" id="A0AAX0AV72"/>
<accession>A0AAX0AV72</accession>
<reference evidence="1" key="1">
    <citation type="submission" date="2020-05" db="EMBL/GenBank/DDBJ databases">
        <authorList>
            <person name="Brown S."/>
            <person name="Huntemann M."/>
            <person name="Clum A."/>
            <person name="Spunde A."/>
            <person name="Palaniappan K."/>
            <person name="Ritter S."/>
            <person name="Mikhailova N."/>
            <person name="Chen I.-M."/>
            <person name="Stamatis D."/>
            <person name="Reddy T."/>
            <person name="O'Malley R."/>
            <person name="Daum C."/>
            <person name="Shapiro N."/>
            <person name="Ivanova N."/>
            <person name="Kyrpides N."/>
            <person name="Woyke T."/>
        </authorList>
    </citation>
    <scope>NUCLEOTIDE SEQUENCE</scope>
    <source>
        <strain evidence="1">DJ080</strain>
    </source>
</reference>
<evidence type="ECO:0008006" key="3">
    <source>
        <dbReference type="Google" id="ProtNLM"/>
    </source>
</evidence>
<organism evidence="1 2">
    <name type="scientific">Clostridium beijerinckii</name>
    <name type="common">Clostridium MP</name>
    <dbReference type="NCBI Taxonomy" id="1520"/>
    <lineage>
        <taxon>Bacteria</taxon>
        <taxon>Bacillati</taxon>
        <taxon>Bacillota</taxon>
        <taxon>Clostridia</taxon>
        <taxon>Eubacteriales</taxon>
        <taxon>Clostridiaceae</taxon>
        <taxon>Clostridium</taxon>
    </lineage>
</organism>
<comment type="caution">
    <text evidence="1">The sequence shown here is derived from an EMBL/GenBank/DDBJ whole genome shotgun (WGS) entry which is preliminary data.</text>
</comment>
<protein>
    <recommendedName>
        <fullName evidence="3">Recombinase domain-containing protein</fullName>
    </recommendedName>
</protein>
<sequence>MESILKNPLYSGQLNQLRYQKQGYAYYGDGRKIVRVERDRWINSGNFKGIVDIEIL</sequence>
<name>A0AAX0AV72_CLOBE</name>
<dbReference type="EMBL" id="JABSWW010000001">
    <property type="protein sequence ID" value="NRT86816.1"/>
    <property type="molecule type" value="Genomic_DNA"/>
</dbReference>
<reference evidence="1" key="2">
    <citation type="journal article" date="2022" name="Nat. Biotechnol.">
        <title>Carbon-negative production of acetone and isopropanol by gas fermentation at industrial pilot scale.</title>
        <authorList>
            <person name="Liew F.E."/>
            <person name="Nogle R."/>
            <person name="Abdalla T."/>
            <person name="Rasor B.J."/>
            <person name="Canter C."/>
            <person name="Jensen R.O."/>
            <person name="Wang L."/>
            <person name="Strutz J."/>
            <person name="Chirania P."/>
            <person name="De Tissera S."/>
            <person name="Mueller A.P."/>
            <person name="Ruan Z."/>
            <person name="Gao A."/>
            <person name="Tran L."/>
            <person name="Engle N.L."/>
            <person name="Bromley J.C."/>
            <person name="Daniell J."/>
            <person name="Conrado R."/>
            <person name="Tschaplinski T.J."/>
            <person name="Giannone R.J."/>
            <person name="Hettich R.L."/>
            <person name="Karim A.S."/>
            <person name="Simpson S.D."/>
            <person name="Brown S.D."/>
            <person name="Leang C."/>
            <person name="Jewett M.C."/>
            <person name="Kopke M."/>
        </authorList>
    </citation>
    <scope>NUCLEOTIDE SEQUENCE</scope>
    <source>
        <strain evidence="1">DJ080</strain>
    </source>
</reference>
<evidence type="ECO:0000313" key="2">
    <source>
        <dbReference type="Proteomes" id="UP001193748"/>
    </source>
</evidence>
<evidence type="ECO:0000313" key="1">
    <source>
        <dbReference type="EMBL" id="NRT86816.1"/>
    </source>
</evidence>
<dbReference type="Proteomes" id="UP001193748">
    <property type="component" value="Unassembled WGS sequence"/>
</dbReference>